<dbReference type="Proteomes" id="UP000669060">
    <property type="component" value="Unassembled WGS sequence"/>
</dbReference>
<dbReference type="RefSeq" id="WP_208315213.1">
    <property type="nucleotide sequence ID" value="NZ_JAELYA010000006.1"/>
</dbReference>
<comment type="caution">
    <text evidence="2">The sequence shown here is derived from an EMBL/GenBank/DDBJ whole genome shotgun (WGS) entry which is preliminary data.</text>
</comment>
<organism evidence="2 3">
    <name type="scientific">Pseudomonas schmalbachii</name>
    <dbReference type="NCBI Taxonomy" id="2816993"/>
    <lineage>
        <taxon>Bacteria</taxon>
        <taxon>Pseudomonadati</taxon>
        <taxon>Pseudomonadota</taxon>
        <taxon>Gammaproteobacteria</taxon>
        <taxon>Pseudomonadales</taxon>
        <taxon>Pseudomonadaceae</taxon>
        <taxon>Pseudomonas</taxon>
    </lineage>
</organism>
<evidence type="ECO:0008006" key="4">
    <source>
        <dbReference type="Google" id="ProtNLM"/>
    </source>
</evidence>
<dbReference type="InterPro" id="IPR036777">
    <property type="entry name" value="Channel_Tsx-like_sf"/>
</dbReference>
<dbReference type="Pfam" id="PF03502">
    <property type="entry name" value="Channel_Tsx"/>
    <property type="match status" value="1"/>
</dbReference>
<accession>A0ABS3TU90</accession>
<dbReference type="SUPFAM" id="SSF111364">
    <property type="entry name" value="Tsx-like channel"/>
    <property type="match status" value="1"/>
</dbReference>
<evidence type="ECO:0000313" key="2">
    <source>
        <dbReference type="EMBL" id="MBO3276938.1"/>
    </source>
</evidence>
<dbReference type="InterPro" id="IPR018013">
    <property type="entry name" value="Channel_Tsx-like"/>
</dbReference>
<evidence type="ECO:0000313" key="3">
    <source>
        <dbReference type="Proteomes" id="UP000669060"/>
    </source>
</evidence>
<name>A0ABS3TU90_9PSED</name>
<gene>
    <name evidence="2" type="ORF">JFY56_17065</name>
</gene>
<sequence length="265" mass="29996">MPLALYNPPPADVEELGTVGQARSASPLLFMDNSITYLWGKDFQVDPHIQQTVTLEHFSLWNWGDVFAFVDNTWFNGGKSINGSHAYYGELTPRFSIGKLSGRDLSFGPVKDVLLATTYEFGEGDVETFRFGPGFDLAIPGFDFFKLNFYYRMPQGNRSPDGVWQVVPAWSTHFPVGKSDIILDGVIHWAVNSKDAETPNQQSYHKNLHINPQVKYDLGKALGSEPRKLLVGIEYDYWSNKYGIEDSKFFDTNQSATSLLLQYHF</sequence>
<protein>
    <recommendedName>
        <fullName evidence="4">Nucleoside-binding outer membrane protein</fullName>
    </recommendedName>
</protein>
<dbReference type="EMBL" id="JAELYA010000006">
    <property type="protein sequence ID" value="MBO3276938.1"/>
    <property type="molecule type" value="Genomic_DNA"/>
</dbReference>
<keyword evidence="3" id="KW-1185">Reference proteome</keyword>
<dbReference type="Gene3D" id="2.40.230.20">
    <property type="entry name" value="Nucleoside-specific channel-forming protein, Tsx-like"/>
    <property type="match status" value="1"/>
</dbReference>
<comment type="similarity">
    <text evidence="1">Belongs to the nucleoside-specific channel-forming outer membrane porin (Tsx) (TC 1.B.10) family.</text>
</comment>
<reference evidence="2 3" key="1">
    <citation type="submission" date="2020-12" db="EMBL/GenBank/DDBJ databases">
        <title>Pseudomonas schmalbachii sp. nov. isolated from millipede gut.</title>
        <authorList>
            <person name="Shelomi M."/>
        </authorList>
    </citation>
    <scope>NUCLEOTIDE SEQUENCE [LARGE SCALE GENOMIC DNA]</scope>
    <source>
        <strain evidence="2 3">Milli4</strain>
    </source>
</reference>
<proteinExistence type="inferred from homology"/>
<evidence type="ECO:0000256" key="1">
    <source>
        <dbReference type="ARBA" id="ARBA00008728"/>
    </source>
</evidence>